<dbReference type="PANTHER" id="PTHR13317">
    <property type="entry name" value="TRANSMEMBRANE ANTERIOR POSTERIOR TRANSFORMATION PROTEIN 1 HOMOLOG"/>
    <property type="match status" value="1"/>
</dbReference>
<sequence length="97" mass="10459">IISNFGVDVLEALSGTCTLYSRRRIGAAQLVCDAFIAVLLVTAHAAVLMCEAILFSVAMNSARHALLALLIAANFVELKGQVYKRTDTSKLWTLACM</sequence>
<reference evidence="7 8" key="1">
    <citation type="journal article" date="2013" name="BMC Genomics">
        <title>Reconstruction of the lipid metabolism for the microalga Monoraphidium neglectum from its genome sequence reveals characteristics suitable for biofuel production.</title>
        <authorList>
            <person name="Bogen C."/>
            <person name="Al-Dilaimi A."/>
            <person name="Albersmeier A."/>
            <person name="Wichmann J."/>
            <person name="Grundmann M."/>
            <person name="Rupp O."/>
            <person name="Lauersen K.J."/>
            <person name="Blifernez-Klassen O."/>
            <person name="Kalinowski J."/>
            <person name="Goesmann A."/>
            <person name="Mussgnug J.H."/>
            <person name="Kruse O."/>
        </authorList>
    </citation>
    <scope>NUCLEOTIDE SEQUENCE [LARGE SCALE GENOMIC DNA]</scope>
    <source>
        <strain evidence="7 8">SAG 48.87</strain>
    </source>
</reference>
<evidence type="ECO:0000256" key="5">
    <source>
        <dbReference type="ARBA" id="ARBA00023136"/>
    </source>
</evidence>
<dbReference type="AlphaFoldDB" id="A0A0D2KDD7"/>
<name>A0A0D2KDD7_9CHLO</name>
<dbReference type="Proteomes" id="UP000054498">
    <property type="component" value="Unassembled WGS sequence"/>
</dbReference>
<feature type="non-terminal residue" evidence="7">
    <location>
        <position position="1"/>
    </location>
</feature>
<proteinExistence type="inferred from homology"/>
<dbReference type="OrthoDB" id="29023at2759"/>
<keyword evidence="4 6" id="KW-1133">Transmembrane helix</keyword>
<dbReference type="InterPro" id="IPR008010">
    <property type="entry name" value="Tatp1"/>
</dbReference>
<dbReference type="GeneID" id="25731671"/>
<comment type="similarity">
    <text evidence="2">Belongs to the TAPT1 family.</text>
</comment>
<gene>
    <name evidence="7" type="ORF">MNEG_14139</name>
</gene>
<evidence type="ECO:0000256" key="4">
    <source>
        <dbReference type="ARBA" id="ARBA00022989"/>
    </source>
</evidence>
<keyword evidence="5 6" id="KW-0472">Membrane</keyword>
<keyword evidence="8" id="KW-1185">Reference proteome</keyword>
<dbReference type="RefSeq" id="XP_013892843.1">
    <property type="nucleotide sequence ID" value="XM_014037389.1"/>
</dbReference>
<evidence type="ECO:0000313" key="8">
    <source>
        <dbReference type="Proteomes" id="UP000054498"/>
    </source>
</evidence>
<protein>
    <submittedName>
        <fullName evidence="7">Uncharacterized protein</fullName>
    </submittedName>
</protein>
<keyword evidence="3 6" id="KW-0812">Transmembrane</keyword>
<comment type="subcellular location">
    <subcellularLocation>
        <location evidence="1">Membrane</location>
        <topology evidence="1">Multi-pass membrane protein</topology>
    </subcellularLocation>
</comment>
<feature type="non-terminal residue" evidence="7">
    <location>
        <position position="97"/>
    </location>
</feature>
<evidence type="ECO:0000256" key="6">
    <source>
        <dbReference type="SAM" id="Phobius"/>
    </source>
</evidence>
<evidence type="ECO:0000256" key="1">
    <source>
        <dbReference type="ARBA" id="ARBA00004141"/>
    </source>
</evidence>
<dbReference type="GO" id="GO:0005789">
    <property type="term" value="C:endoplasmic reticulum membrane"/>
    <property type="evidence" value="ECO:0007669"/>
    <property type="project" value="TreeGrafter"/>
</dbReference>
<dbReference type="Pfam" id="PF05346">
    <property type="entry name" value="DUF747"/>
    <property type="match status" value="1"/>
</dbReference>
<feature type="transmembrane region" description="Helical" evidence="6">
    <location>
        <begin position="30"/>
        <end position="55"/>
    </location>
</feature>
<evidence type="ECO:0000256" key="2">
    <source>
        <dbReference type="ARBA" id="ARBA00008803"/>
    </source>
</evidence>
<dbReference type="PANTHER" id="PTHR13317:SF4">
    <property type="entry name" value="TRANSMEMBRANE ANTERIOR POSTERIOR TRANSFORMATION PROTEIN 1 HOMOLOG"/>
    <property type="match status" value="1"/>
</dbReference>
<organism evidence="7 8">
    <name type="scientific">Monoraphidium neglectum</name>
    <dbReference type="NCBI Taxonomy" id="145388"/>
    <lineage>
        <taxon>Eukaryota</taxon>
        <taxon>Viridiplantae</taxon>
        <taxon>Chlorophyta</taxon>
        <taxon>core chlorophytes</taxon>
        <taxon>Chlorophyceae</taxon>
        <taxon>CS clade</taxon>
        <taxon>Sphaeropleales</taxon>
        <taxon>Selenastraceae</taxon>
        <taxon>Monoraphidium</taxon>
    </lineage>
</organism>
<dbReference type="KEGG" id="mng:MNEG_14139"/>
<evidence type="ECO:0000256" key="3">
    <source>
        <dbReference type="ARBA" id="ARBA00022692"/>
    </source>
</evidence>
<accession>A0A0D2KDD7</accession>
<dbReference type="EMBL" id="KK104499">
    <property type="protein sequence ID" value="KIY93823.1"/>
    <property type="molecule type" value="Genomic_DNA"/>
</dbReference>
<dbReference type="STRING" id="145388.A0A0D2KDD7"/>
<evidence type="ECO:0000313" key="7">
    <source>
        <dbReference type="EMBL" id="KIY93823.1"/>
    </source>
</evidence>